<feature type="compositionally biased region" description="Basic and acidic residues" evidence="6">
    <location>
        <begin position="171"/>
        <end position="180"/>
    </location>
</feature>
<keyword evidence="4 5" id="KW-0927">Auxin signaling pathway</keyword>
<dbReference type="EMBL" id="GCHU01016485">
    <property type="protein sequence ID" value="JAG86280.1"/>
    <property type="molecule type" value="Transcribed_RNA"/>
</dbReference>
<evidence type="ECO:0000256" key="2">
    <source>
        <dbReference type="ARBA" id="ARBA00006728"/>
    </source>
</evidence>
<accession>A0A0C9QNH9</accession>
<evidence type="ECO:0000256" key="4">
    <source>
        <dbReference type="ARBA" id="ARBA00023294"/>
    </source>
</evidence>
<dbReference type="AlphaFoldDB" id="A0A0C9QNH9"/>
<dbReference type="PANTHER" id="PTHR31734">
    <property type="entry name" value="AUXIN-RESPONSIVE PROTEIN IAA17"/>
    <property type="match status" value="1"/>
</dbReference>
<dbReference type="GO" id="GO:0005634">
    <property type="term" value="C:nucleus"/>
    <property type="evidence" value="ECO:0007669"/>
    <property type="project" value="UniProtKB-SubCell"/>
</dbReference>
<evidence type="ECO:0000313" key="8">
    <source>
        <dbReference type="EMBL" id="JAG86280.1"/>
    </source>
</evidence>
<keyword evidence="3 5" id="KW-0678">Repressor</keyword>
<keyword evidence="5" id="KW-0805">Transcription regulation</keyword>
<dbReference type="GO" id="GO:0006355">
    <property type="term" value="P:regulation of DNA-templated transcription"/>
    <property type="evidence" value="ECO:0007669"/>
    <property type="project" value="InterPro"/>
</dbReference>
<evidence type="ECO:0000256" key="6">
    <source>
        <dbReference type="SAM" id="MobiDB-lite"/>
    </source>
</evidence>
<dbReference type="Pfam" id="PF02309">
    <property type="entry name" value="AUX_IAA"/>
    <property type="match status" value="1"/>
</dbReference>
<feature type="region of interest" description="Disordered" evidence="6">
    <location>
        <begin position="1"/>
        <end position="29"/>
    </location>
</feature>
<dbReference type="SUPFAM" id="SSF54277">
    <property type="entry name" value="CAD &amp; PB1 domains"/>
    <property type="match status" value="1"/>
</dbReference>
<dbReference type="InterPro" id="IPR003311">
    <property type="entry name" value="AUX_IAA"/>
</dbReference>
<feature type="domain" description="PB1" evidence="7">
    <location>
        <begin position="197"/>
        <end position="297"/>
    </location>
</feature>
<name>A0A0C9QNH9_9CONI</name>
<evidence type="ECO:0000259" key="7">
    <source>
        <dbReference type="PROSITE" id="PS51745"/>
    </source>
</evidence>
<comment type="subcellular location">
    <subcellularLocation>
        <location evidence="1 5">Nucleus</location>
    </subcellularLocation>
</comment>
<organism evidence="8">
    <name type="scientific">Wollemia nobilis</name>
    <dbReference type="NCBI Taxonomy" id="56998"/>
    <lineage>
        <taxon>Eukaryota</taxon>
        <taxon>Viridiplantae</taxon>
        <taxon>Streptophyta</taxon>
        <taxon>Embryophyta</taxon>
        <taxon>Tracheophyta</taxon>
        <taxon>Spermatophyta</taxon>
        <taxon>Pinopsida</taxon>
        <taxon>Pinidae</taxon>
        <taxon>Conifers II</taxon>
        <taxon>Araucariales</taxon>
        <taxon>Araucariaceae</taxon>
        <taxon>Wollemia</taxon>
    </lineage>
</organism>
<keyword evidence="5" id="KW-0804">Transcription</keyword>
<dbReference type="Gene3D" id="3.10.20.90">
    <property type="entry name" value="Phosphatidylinositol 3-kinase Catalytic Subunit, Chain A, domain 1"/>
    <property type="match status" value="1"/>
</dbReference>
<comment type="similarity">
    <text evidence="2 5">Belongs to the Aux/IAA family.</text>
</comment>
<reference evidence="8" key="1">
    <citation type="submission" date="2015-02" db="EMBL/GenBank/DDBJ databases">
        <title>A transcriptome of Wollemia nobilis - a relic of Gondwana.</title>
        <authorList>
            <person name="Chia J.Y."/>
            <person name="Leong Y.S."/>
            <person name="Abdul Karim S."/>
            <person name="Wan Azmi N."/>
            <person name="Hercus R."/>
            <person name="Croft L."/>
        </authorList>
    </citation>
    <scope>NUCLEOTIDE SEQUENCE</scope>
    <source>
        <strain evidence="8">MaeBrown</strain>
        <tissue evidence="8">Leaf</tissue>
    </source>
</reference>
<evidence type="ECO:0000256" key="5">
    <source>
        <dbReference type="RuleBase" id="RU004549"/>
    </source>
</evidence>
<evidence type="ECO:0000256" key="1">
    <source>
        <dbReference type="ARBA" id="ARBA00004123"/>
    </source>
</evidence>
<proteinExistence type="inferred from homology"/>
<feature type="compositionally biased region" description="Low complexity" evidence="6">
    <location>
        <begin position="184"/>
        <end position="194"/>
    </location>
</feature>
<evidence type="ECO:0000256" key="3">
    <source>
        <dbReference type="ARBA" id="ARBA00022491"/>
    </source>
</evidence>
<protein>
    <recommendedName>
        <fullName evidence="5">Auxin-responsive protein</fullName>
    </recommendedName>
</protein>
<sequence length="334" mass="36922">MDNSWASKRSVESGLSCCTEESSDSTISHQYSKMRTHDYIGISSEFSSYADPSFGNADGKLEETELTLGLCLPDSKPNGERGMDLGKEFNNERCVRSIKDGIGQQANGTRSKRVHSEAIGCGNGRERSLLSLQICEPSAENSSISPNSKSPAVGWPPVRSCRKISLSVSPKSRDKERSVQEEATSGNFETSSSNSSSFFVKVMMDGVPIMRKVDLNVHSNYKSLALAMEDMFRPYVISENAGKECQAARNSKHSWLLDDRSSYLLTYLDKEGDWMLVGDAPWRMFISSVKRIRIAKRSDANGVGLQANGFNRQDLLSRDGVSKSWGAEKMNYSV</sequence>
<feature type="region of interest" description="Disordered" evidence="6">
    <location>
        <begin position="166"/>
        <end position="194"/>
    </location>
</feature>
<dbReference type="GO" id="GO:0009734">
    <property type="term" value="P:auxin-activated signaling pathway"/>
    <property type="evidence" value="ECO:0007669"/>
    <property type="project" value="UniProtKB-UniRule"/>
</dbReference>
<dbReference type="PROSITE" id="PS51745">
    <property type="entry name" value="PB1"/>
    <property type="match status" value="1"/>
</dbReference>
<comment type="function">
    <text evidence="5">Aux/IAA proteins are short-lived transcriptional factors that function as repressors of early auxin response genes at low auxin concentrations.</text>
</comment>
<comment type="subunit">
    <text evidence="5">Homodimers and heterodimers.</text>
</comment>
<dbReference type="InterPro" id="IPR033389">
    <property type="entry name" value="AUX/IAA_dom"/>
</dbReference>
<dbReference type="InterPro" id="IPR053793">
    <property type="entry name" value="PB1-like"/>
</dbReference>
<dbReference type="PANTHER" id="PTHR31734:SF28">
    <property type="entry name" value="AUXIN-RESPONSIVE PROTEIN IAA13"/>
    <property type="match status" value="1"/>
</dbReference>
<keyword evidence="5" id="KW-0539">Nucleus</keyword>